<comment type="caution">
    <text evidence="2">The sequence shown here is derived from an EMBL/GenBank/DDBJ whole genome shotgun (WGS) entry which is preliminary data.</text>
</comment>
<gene>
    <name evidence="2" type="ORF">ONZ51_g1441</name>
</gene>
<dbReference type="AlphaFoldDB" id="A0AAD7U1G0"/>
<reference evidence="2" key="1">
    <citation type="submission" date="2022-11" db="EMBL/GenBank/DDBJ databases">
        <title>Genome Sequence of Cubamyces cubensis.</title>
        <authorList>
            <person name="Buettner E."/>
        </authorList>
    </citation>
    <scope>NUCLEOTIDE SEQUENCE</scope>
    <source>
        <strain evidence="2">MPL-01</strain>
    </source>
</reference>
<sequence>MNPQPVPLNVLHVLLQYISPPSQLTQPLPPHLLSKSLLQRHHFLQLSPEQPEEYLCWPSSPARNTQIIDLLESRPRPLDDDQPSAYPIQYSFDGENFYAHVDLSGYGGEGPRVILQWDDSGEWKYHNTDLMPFPPGSRSVLEDVLVPPAPPHPAALPTFSPAPYSRGYGDDVPQDDSDDDDYWNAYGSTDIGDSLYGGSAPVSAKDSASSEDAYWAQYASVQGTADSTIPSPIPQARRKLPPVSTDAEKDFTSPAPLPVPVRVPAEDTYAEPLPIPATLVSRPRSSSRWDPASPTALAKLLASITPRESASPSPAPDASFDIEEEFSSPTVGGSNDSDLSSSPGLGLSGVGAAVAAAIIAESESLAQAQGVPRSLLLDGVECANANESGGPITEDGDDDGAADLHAALEGVWKMWKRSRRGAAGSQLSDDGVAREVFLRTARLVVDNA</sequence>
<organism evidence="2 3">
    <name type="scientific">Trametes cubensis</name>
    <dbReference type="NCBI Taxonomy" id="1111947"/>
    <lineage>
        <taxon>Eukaryota</taxon>
        <taxon>Fungi</taxon>
        <taxon>Dikarya</taxon>
        <taxon>Basidiomycota</taxon>
        <taxon>Agaricomycotina</taxon>
        <taxon>Agaricomycetes</taxon>
        <taxon>Polyporales</taxon>
        <taxon>Polyporaceae</taxon>
        <taxon>Trametes</taxon>
    </lineage>
</organism>
<evidence type="ECO:0000313" key="2">
    <source>
        <dbReference type="EMBL" id="KAJ8495850.1"/>
    </source>
</evidence>
<accession>A0AAD7U1G0</accession>
<feature type="region of interest" description="Disordered" evidence="1">
    <location>
        <begin position="225"/>
        <end position="262"/>
    </location>
</feature>
<keyword evidence="3" id="KW-1185">Reference proteome</keyword>
<dbReference type="EMBL" id="JAPEVG010000020">
    <property type="protein sequence ID" value="KAJ8495850.1"/>
    <property type="molecule type" value="Genomic_DNA"/>
</dbReference>
<feature type="region of interest" description="Disordered" evidence="1">
    <location>
        <begin position="152"/>
        <end position="186"/>
    </location>
</feature>
<protein>
    <submittedName>
        <fullName evidence="2">Uncharacterized protein</fullName>
    </submittedName>
</protein>
<evidence type="ECO:0000313" key="3">
    <source>
        <dbReference type="Proteomes" id="UP001215151"/>
    </source>
</evidence>
<proteinExistence type="predicted"/>
<feature type="compositionally biased region" description="Acidic residues" evidence="1">
    <location>
        <begin position="172"/>
        <end position="182"/>
    </location>
</feature>
<evidence type="ECO:0000256" key="1">
    <source>
        <dbReference type="SAM" id="MobiDB-lite"/>
    </source>
</evidence>
<name>A0AAD7U1G0_9APHY</name>
<dbReference type="Proteomes" id="UP001215151">
    <property type="component" value="Unassembled WGS sequence"/>
</dbReference>